<protein>
    <submittedName>
        <fullName evidence="7">C-type cytochrome</fullName>
    </submittedName>
</protein>
<feature type="domain" description="Cytochrome c" evidence="6">
    <location>
        <begin position="16"/>
        <end position="110"/>
    </location>
</feature>
<dbReference type="PROSITE" id="PS51007">
    <property type="entry name" value="CYTC"/>
    <property type="match status" value="1"/>
</dbReference>
<keyword evidence="3 4" id="KW-0408">Iron</keyword>
<dbReference type="PANTHER" id="PTHR35008">
    <property type="entry name" value="BLL4482 PROTEIN-RELATED"/>
    <property type="match status" value="1"/>
</dbReference>
<evidence type="ECO:0000256" key="4">
    <source>
        <dbReference type="PROSITE-ProRule" id="PRU00433"/>
    </source>
</evidence>
<dbReference type="Proteomes" id="UP001596056">
    <property type="component" value="Unassembled WGS sequence"/>
</dbReference>
<dbReference type="InterPro" id="IPR051459">
    <property type="entry name" value="Cytochrome_c-type_DH"/>
</dbReference>
<keyword evidence="2 4" id="KW-0479">Metal-binding</keyword>
<dbReference type="Gene3D" id="1.10.760.10">
    <property type="entry name" value="Cytochrome c-like domain"/>
    <property type="match status" value="1"/>
</dbReference>
<dbReference type="RefSeq" id="WP_209838662.1">
    <property type="nucleotide sequence ID" value="NZ_JAGGJP010000003.1"/>
</dbReference>
<evidence type="ECO:0000313" key="7">
    <source>
        <dbReference type="EMBL" id="MFC5565868.1"/>
    </source>
</evidence>
<evidence type="ECO:0000313" key="8">
    <source>
        <dbReference type="Proteomes" id="UP001596056"/>
    </source>
</evidence>
<evidence type="ECO:0000256" key="3">
    <source>
        <dbReference type="ARBA" id="ARBA00023004"/>
    </source>
</evidence>
<comment type="caution">
    <text evidence="7">The sequence shown here is derived from an EMBL/GenBank/DDBJ whole genome shotgun (WGS) entry which is preliminary data.</text>
</comment>
<feature type="chain" id="PRO_5046714010" evidence="5">
    <location>
        <begin position="20"/>
        <end position="142"/>
    </location>
</feature>
<dbReference type="Pfam" id="PF13442">
    <property type="entry name" value="Cytochrome_CBB3"/>
    <property type="match status" value="1"/>
</dbReference>
<evidence type="ECO:0000259" key="6">
    <source>
        <dbReference type="PROSITE" id="PS51007"/>
    </source>
</evidence>
<sequence length="142" mass="14274">MPRALLLGLVAMAGSPALADGASLFAGTCGACHGEAGVGIPGLAPPLHNAELWAALGERAPAYIAGVVANGLSGRLTVAGQDYVGLVMPPQAHLGAEELAEMATYVLADLNGTGQAVTPAQIEAARAERSSHADLRALREAR</sequence>
<feature type="signal peptide" evidence="5">
    <location>
        <begin position="1"/>
        <end position="19"/>
    </location>
</feature>
<gene>
    <name evidence="7" type="ORF">ACFPOC_05465</name>
</gene>
<dbReference type="EMBL" id="JBHSNA010000003">
    <property type="protein sequence ID" value="MFC5565868.1"/>
    <property type="molecule type" value="Genomic_DNA"/>
</dbReference>
<dbReference type="SUPFAM" id="SSF46626">
    <property type="entry name" value="Cytochrome c"/>
    <property type="match status" value="1"/>
</dbReference>
<keyword evidence="1 4" id="KW-0349">Heme</keyword>
<name>A0ABW0SAC2_9RHOB</name>
<accession>A0ABW0SAC2</accession>
<organism evidence="7 8">
    <name type="scientific">Rubellimicrobium aerolatum</name>
    <dbReference type="NCBI Taxonomy" id="490979"/>
    <lineage>
        <taxon>Bacteria</taxon>
        <taxon>Pseudomonadati</taxon>
        <taxon>Pseudomonadota</taxon>
        <taxon>Alphaproteobacteria</taxon>
        <taxon>Rhodobacterales</taxon>
        <taxon>Roseobacteraceae</taxon>
        <taxon>Rubellimicrobium</taxon>
    </lineage>
</organism>
<dbReference type="PANTHER" id="PTHR35008:SF8">
    <property type="entry name" value="ALCOHOL DEHYDROGENASE CYTOCHROME C SUBUNIT"/>
    <property type="match status" value="1"/>
</dbReference>
<keyword evidence="8" id="KW-1185">Reference proteome</keyword>
<dbReference type="InterPro" id="IPR036909">
    <property type="entry name" value="Cyt_c-like_dom_sf"/>
</dbReference>
<evidence type="ECO:0000256" key="2">
    <source>
        <dbReference type="ARBA" id="ARBA00022723"/>
    </source>
</evidence>
<dbReference type="InterPro" id="IPR009056">
    <property type="entry name" value="Cyt_c-like_dom"/>
</dbReference>
<evidence type="ECO:0000256" key="1">
    <source>
        <dbReference type="ARBA" id="ARBA00022617"/>
    </source>
</evidence>
<proteinExistence type="predicted"/>
<reference evidence="8" key="1">
    <citation type="journal article" date="2019" name="Int. J. Syst. Evol. Microbiol.">
        <title>The Global Catalogue of Microorganisms (GCM) 10K type strain sequencing project: providing services to taxonomists for standard genome sequencing and annotation.</title>
        <authorList>
            <consortium name="The Broad Institute Genomics Platform"/>
            <consortium name="The Broad Institute Genome Sequencing Center for Infectious Disease"/>
            <person name="Wu L."/>
            <person name="Ma J."/>
        </authorList>
    </citation>
    <scope>NUCLEOTIDE SEQUENCE [LARGE SCALE GENOMIC DNA]</scope>
    <source>
        <strain evidence="8">KACC 11588</strain>
    </source>
</reference>
<keyword evidence="5" id="KW-0732">Signal</keyword>
<evidence type="ECO:0000256" key="5">
    <source>
        <dbReference type="SAM" id="SignalP"/>
    </source>
</evidence>